<dbReference type="EC" id="2.7.1.180" evidence="1 10"/>
<evidence type="ECO:0000256" key="7">
    <source>
        <dbReference type="ARBA" id="ARBA00022842"/>
    </source>
</evidence>
<dbReference type="PIRSF" id="PIRSF006268">
    <property type="entry name" value="ApbE"/>
    <property type="match status" value="1"/>
</dbReference>
<dbReference type="InterPro" id="IPR024932">
    <property type="entry name" value="ApbE"/>
</dbReference>
<keyword evidence="4 10" id="KW-0808">Transferase</keyword>
<evidence type="ECO:0000313" key="13">
    <source>
        <dbReference type="Proteomes" id="UP000195918"/>
    </source>
</evidence>
<feature type="binding site" evidence="11">
    <location>
        <position position="264"/>
    </location>
    <ligand>
        <name>Mg(2+)</name>
        <dbReference type="ChEBI" id="CHEBI:18420"/>
    </ligand>
</feature>
<dbReference type="SUPFAM" id="SSF143631">
    <property type="entry name" value="ApbE-like"/>
    <property type="match status" value="1"/>
</dbReference>
<comment type="similarity">
    <text evidence="10">Belongs to the ApbE family.</text>
</comment>
<evidence type="ECO:0000256" key="2">
    <source>
        <dbReference type="ARBA" id="ARBA00016337"/>
    </source>
</evidence>
<evidence type="ECO:0000256" key="3">
    <source>
        <dbReference type="ARBA" id="ARBA00022630"/>
    </source>
</evidence>
<name>A0A1X6WM86_9ENTE</name>
<evidence type="ECO:0000256" key="10">
    <source>
        <dbReference type="PIRNR" id="PIRNR006268"/>
    </source>
</evidence>
<evidence type="ECO:0000256" key="8">
    <source>
        <dbReference type="ARBA" id="ARBA00031306"/>
    </source>
</evidence>
<comment type="cofactor">
    <cofactor evidence="11">
        <name>Mg(2+)</name>
        <dbReference type="ChEBI" id="CHEBI:18420"/>
    </cofactor>
    <cofactor evidence="11">
        <name>Mn(2+)</name>
        <dbReference type="ChEBI" id="CHEBI:29035"/>
    </cofactor>
    <text evidence="11">Magnesium. Can also use manganese.</text>
</comment>
<dbReference type="InterPro" id="IPR003374">
    <property type="entry name" value="ApbE-like_sf"/>
</dbReference>
<comment type="catalytic activity">
    <reaction evidence="9 10">
        <text>L-threonyl-[protein] + FAD = FMN-L-threonyl-[protein] + AMP + H(+)</text>
        <dbReference type="Rhea" id="RHEA:36847"/>
        <dbReference type="Rhea" id="RHEA-COMP:11060"/>
        <dbReference type="Rhea" id="RHEA-COMP:11061"/>
        <dbReference type="ChEBI" id="CHEBI:15378"/>
        <dbReference type="ChEBI" id="CHEBI:30013"/>
        <dbReference type="ChEBI" id="CHEBI:57692"/>
        <dbReference type="ChEBI" id="CHEBI:74257"/>
        <dbReference type="ChEBI" id="CHEBI:456215"/>
        <dbReference type="EC" id="2.7.1.180"/>
    </reaction>
</comment>
<keyword evidence="12" id="KW-0449">Lipoprotein</keyword>
<dbReference type="RefSeq" id="WP_256958390.1">
    <property type="nucleotide sequence ID" value="NZ_FWFD01000003.1"/>
</dbReference>
<evidence type="ECO:0000313" key="12">
    <source>
        <dbReference type="EMBL" id="SLM84776.1"/>
    </source>
</evidence>
<proteinExistence type="inferred from homology"/>
<dbReference type="EMBL" id="FWFD01000003">
    <property type="protein sequence ID" value="SLM84776.1"/>
    <property type="molecule type" value="Genomic_DNA"/>
</dbReference>
<dbReference type="PANTHER" id="PTHR30040:SF2">
    <property type="entry name" value="FAD:PROTEIN FMN TRANSFERASE"/>
    <property type="match status" value="1"/>
</dbReference>
<dbReference type="Gene3D" id="3.10.520.10">
    <property type="entry name" value="ApbE-like domains"/>
    <property type="match status" value="1"/>
</dbReference>
<dbReference type="Proteomes" id="UP000195918">
    <property type="component" value="Unassembled WGS sequence"/>
</dbReference>
<keyword evidence="6 10" id="KW-0274">FAD</keyword>
<evidence type="ECO:0000256" key="1">
    <source>
        <dbReference type="ARBA" id="ARBA00011955"/>
    </source>
</evidence>
<evidence type="ECO:0000256" key="6">
    <source>
        <dbReference type="ARBA" id="ARBA00022827"/>
    </source>
</evidence>
<keyword evidence="3 10" id="KW-0285">Flavoprotein</keyword>
<sequence>MSVAKNQIRLMGTIIDLQISHTDSEQLLQETIEDLKKYEKRYSANDPSSELMKVNLQAGRKKVSIHKELYQLIKLGKEHSVNKGSLLNIAIGPLVQAWRIGFEDARVPSESEIKKLCQIINPEKIVLDDTTQSVYLEKGMMIDLGALAKGFIGDLVLEKLKNKGVTSALINLGGNILTLGEPPNNNYWKIGIRKPRESRNTYDYILKIKDKSVVTSGIYERVLKSGTKEYHHILSPVTGYPMKTETLSLTIISDKSVDGEIWTTRLFGKEPKEIMSEINQTPHIEGILITEKQTYLSQYIKNYIA</sequence>
<protein>
    <recommendedName>
        <fullName evidence="2 10">FAD:protein FMN transferase</fullName>
        <ecNumber evidence="1 10">2.7.1.180</ecNumber>
    </recommendedName>
    <alternativeName>
        <fullName evidence="8 10">Flavin transferase</fullName>
    </alternativeName>
</protein>
<keyword evidence="7 10" id="KW-0460">Magnesium</keyword>
<dbReference type="PANTHER" id="PTHR30040">
    <property type="entry name" value="THIAMINE BIOSYNTHESIS LIPOPROTEIN APBE"/>
    <property type="match status" value="1"/>
</dbReference>
<evidence type="ECO:0000256" key="5">
    <source>
        <dbReference type="ARBA" id="ARBA00022723"/>
    </source>
</evidence>
<reference evidence="13" key="1">
    <citation type="submission" date="2017-02" db="EMBL/GenBank/DDBJ databases">
        <authorList>
            <person name="Dridi B."/>
        </authorList>
    </citation>
    <scope>NUCLEOTIDE SEQUENCE [LARGE SCALE GENOMIC DNA]</scope>
    <source>
        <strain evidence="13">bH819</strain>
    </source>
</reference>
<accession>A0A1X6WM86</accession>
<evidence type="ECO:0000256" key="11">
    <source>
        <dbReference type="PIRSR" id="PIRSR006268-2"/>
    </source>
</evidence>
<dbReference type="AlphaFoldDB" id="A0A1X6WM86"/>
<evidence type="ECO:0000256" key="9">
    <source>
        <dbReference type="ARBA" id="ARBA00048540"/>
    </source>
</evidence>
<keyword evidence="13" id="KW-1185">Reference proteome</keyword>
<keyword evidence="5 10" id="KW-0479">Metal-binding</keyword>
<evidence type="ECO:0000256" key="4">
    <source>
        <dbReference type="ARBA" id="ARBA00022679"/>
    </source>
</evidence>
<dbReference type="GO" id="GO:0046872">
    <property type="term" value="F:metal ion binding"/>
    <property type="evidence" value="ECO:0007669"/>
    <property type="project" value="UniProtKB-UniRule"/>
</dbReference>
<dbReference type="Pfam" id="PF02424">
    <property type="entry name" value="ApbE"/>
    <property type="match status" value="1"/>
</dbReference>
<feature type="binding site" evidence="11">
    <location>
        <position position="146"/>
    </location>
    <ligand>
        <name>Mg(2+)</name>
        <dbReference type="ChEBI" id="CHEBI:18420"/>
    </ligand>
</feature>
<organism evidence="12 13">
    <name type="scientific">Vagococcus fluvialis bH819</name>
    <dbReference type="NCBI Taxonomy" id="1255619"/>
    <lineage>
        <taxon>Bacteria</taxon>
        <taxon>Bacillati</taxon>
        <taxon>Bacillota</taxon>
        <taxon>Bacilli</taxon>
        <taxon>Lactobacillales</taxon>
        <taxon>Enterococcaceae</taxon>
        <taxon>Vagococcus</taxon>
    </lineage>
</organism>
<dbReference type="GO" id="GO:0016740">
    <property type="term" value="F:transferase activity"/>
    <property type="evidence" value="ECO:0007669"/>
    <property type="project" value="UniProtKB-UniRule"/>
</dbReference>
<gene>
    <name evidence="12" type="ORF">FM121_01690</name>
</gene>